<keyword evidence="1" id="KW-0732">Signal</keyword>
<organism evidence="2 3">
    <name type="scientific">Microbotryum silenes-dioicae</name>
    <dbReference type="NCBI Taxonomy" id="796604"/>
    <lineage>
        <taxon>Eukaryota</taxon>
        <taxon>Fungi</taxon>
        <taxon>Dikarya</taxon>
        <taxon>Basidiomycota</taxon>
        <taxon>Pucciniomycotina</taxon>
        <taxon>Microbotryomycetes</taxon>
        <taxon>Microbotryales</taxon>
        <taxon>Microbotryaceae</taxon>
        <taxon>Microbotryum</taxon>
    </lineage>
</organism>
<protein>
    <submittedName>
        <fullName evidence="2">BQ5605_C030g10819 protein</fullName>
    </submittedName>
</protein>
<accession>A0A2X0MI65</accession>
<keyword evidence="3" id="KW-1185">Reference proteome</keyword>
<proteinExistence type="predicted"/>
<feature type="signal peptide" evidence="1">
    <location>
        <begin position="1"/>
        <end position="17"/>
    </location>
</feature>
<evidence type="ECO:0000313" key="3">
    <source>
        <dbReference type="Proteomes" id="UP000249464"/>
    </source>
</evidence>
<evidence type="ECO:0000313" key="2">
    <source>
        <dbReference type="EMBL" id="SGZ08837.1"/>
    </source>
</evidence>
<name>A0A2X0MI65_9BASI</name>
<reference evidence="2 3" key="1">
    <citation type="submission" date="2016-11" db="EMBL/GenBank/DDBJ databases">
        <authorList>
            <person name="Jaros S."/>
            <person name="Januszkiewicz K."/>
            <person name="Wedrychowicz H."/>
        </authorList>
    </citation>
    <scope>NUCLEOTIDE SEQUENCE [LARGE SCALE GENOMIC DNA]</scope>
</reference>
<feature type="chain" id="PRO_5016093488" evidence="1">
    <location>
        <begin position="18"/>
        <end position="105"/>
    </location>
</feature>
<gene>
    <name evidence="2" type="primary">BQ5605_C030g10819</name>
    <name evidence="2" type="ORF">BQ5605_C030G10819</name>
</gene>
<dbReference type="Proteomes" id="UP000249464">
    <property type="component" value="Unassembled WGS sequence"/>
</dbReference>
<dbReference type="AlphaFoldDB" id="A0A2X0MI65"/>
<dbReference type="EMBL" id="FQNC01000069">
    <property type="protein sequence ID" value="SGZ08837.1"/>
    <property type="molecule type" value="Genomic_DNA"/>
</dbReference>
<sequence length="105" mass="11565">MRFLPILLVAAVVGIQASSVGLCPNLDKRCDQGYNSTDACIEGRYGLYVGDVPGSVCDWAQNATTCWNKCLTLKVHWCTDQNMQPEDMGNQTLCCENECCAKRNP</sequence>
<evidence type="ECO:0000256" key="1">
    <source>
        <dbReference type="SAM" id="SignalP"/>
    </source>
</evidence>